<dbReference type="VEuPathDB" id="AmoebaDB:DICPUDRAFT_148628"/>
<proteinExistence type="predicted"/>
<dbReference type="AlphaFoldDB" id="F0ZBL2"/>
<gene>
    <name evidence="2" type="ORF">DICPUDRAFT_148628</name>
</gene>
<name>F0ZBL2_DICPU</name>
<evidence type="ECO:0000313" key="2">
    <source>
        <dbReference type="EMBL" id="EGC38687.1"/>
    </source>
</evidence>
<dbReference type="Proteomes" id="UP000001064">
    <property type="component" value="Unassembled WGS sequence"/>
</dbReference>
<dbReference type="KEGG" id="dpp:DICPUDRAFT_148628"/>
<feature type="coiled-coil region" evidence="1">
    <location>
        <begin position="24"/>
        <end position="51"/>
    </location>
</feature>
<dbReference type="OrthoDB" id="21492at2759"/>
<sequence>MNDVKTFELEEANSKLNIEIQVQVKKFNDLKVRAQSRLEDASEQLSEIKKVANKEIFKLGLKLKDSESKLKLKQLLDHAGKKPPLRFTGKAYPSIAKPINI</sequence>
<organism evidence="2 3">
    <name type="scientific">Dictyostelium purpureum</name>
    <name type="common">Slime mold</name>
    <dbReference type="NCBI Taxonomy" id="5786"/>
    <lineage>
        <taxon>Eukaryota</taxon>
        <taxon>Amoebozoa</taxon>
        <taxon>Evosea</taxon>
        <taxon>Eumycetozoa</taxon>
        <taxon>Dictyostelia</taxon>
        <taxon>Dictyosteliales</taxon>
        <taxon>Dictyosteliaceae</taxon>
        <taxon>Dictyostelium</taxon>
    </lineage>
</organism>
<keyword evidence="1" id="KW-0175">Coiled coil</keyword>
<dbReference type="GeneID" id="10506838"/>
<evidence type="ECO:0000256" key="1">
    <source>
        <dbReference type="SAM" id="Coils"/>
    </source>
</evidence>
<dbReference type="EMBL" id="GL870971">
    <property type="protein sequence ID" value="EGC38687.1"/>
    <property type="molecule type" value="Genomic_DNA"/>
</dbReference>
<evidence type="ECO:0000313" key="3">
    <source>
        <dbReference type="Proteomes" id="UP000001064"/>
    </source>
</evidence>
<protein>
    <submittedName>
        <fullName evidence="2">Uncharacterized protein</fullName>
    </submittedName>
</protein>
<accession>F0ZBL2</accession>
<dbReference type="RefSeq" id="XP_003284783.1">
    <property type="nucleotide sequence ID" value="XM_003284735.1"/>
</dbReference>
<reference evidence="3" key="1">
    <citation type="journal article" date="2011" name="Genome Biol.">
        <title>Comparative genomics of the social amoebae Dictyostelium discoideum and Dictyostelium purpureum.</title>
        <authorList>
            <consortium name="US DOE Joint Genome Institute (JGI-PGF)"/>
            <person name="Sucgang R."/>
            <person name="Kuo A."/>
            <person name="Tian X."/>
            <person name="Salerno W."/>
            <person name="Parikh A."/>
            <person name="Feasley C.L."/>
            <person name="Dalin E."/>
            <person name="Tu H."/>
            <person name="Huang E."/>
            <person name="Barry K."/>
            <person name="Lindquist E."/>
            <person name="Shapiro H."/>
            <person name="Bruce D."/>
            <person name="Schmutz J."/>
            <person name="Salamov A."/>
            <person name="Fey P."/>
            <person name="Gaudet P."/>
            <person name="Anjard C."/>
            <person name="Babu M.M."/>
            <person name="Basu S."/>
            <person name="Bushmanova Y."/>
            <person name="van der Wel H."/>
            <person name="Katoh-Kurasawa M."/>
            <person name="Dinh C."/>
            <person name="Coutinho P.M."/>
            <person name="Saito T."/>
            <person name="Elias M."/>
            <person name="Schaap P."/>
            <person name="Kay R.R."/>
            <person name="Henrissat B."/>
            <person name="Eichinger L."/>
            <person name="Rivero F."/>
            <person name="Putnam N.H."/>
            <person name="West C.M."/>
            <person name="Loomis W.F."/>
            <person name="Chisholm R.L."/>
            <person name="Shaulsky G."/>
            <person name="Strassmann J.E."/>
            <person name="Queller D.C."/>
            <person name="Kuspa A."/>
            <person name="Grigoriev I.V."/>
        </authorList>
    </citation>
    <scope>NUCLEOTIDE SEQUENCE [LARGE SCALE GENOMIC DNA]</scope>
    <source>
        <strain evidence="3">QSDP1</strain>
    </source>
</reference>
<dbReference type="InParanoid" id="F0ZBL2"/>
<keyword evidence="3" id="KW-1185">Reference proteome</keyword>